<evidence type="ECO:0000313" key="3">
    <source>
        <dbReference type="EMBL" id="PKA52186.1"/>
    </source>
</evidence>
<evidence type="ECO:0000313" key="4">
    <source>
        <dbReference type="Proteomes" id="UP000236161"/>
    </source>
</evidence>
<sequence>MPLNPILIVEIFDVWGIDFMGPFPKSNGFEYILLAVDYVSKWIEAIPTRTNDAKIVCKFIKENIFSRFGMPKAIISDQGTHFNNKSFETLLKKYSITHKLATPYHPQTSGQVEISNRQIKQILEKTVSKHRRDWNDKLNDALWAYRTAHKTPLGMSPYRLVYGKACHLPVEIEHKAMWAIKELNSNFEEIEIERKLQLNELEELRLEAYMNSKIYKERTKIFHDKHILRKEFKEGEKVLLYDSRLHLFPGKLKSRWTGPFIISQVFPYGVVEIEDPIRKSKFKVNGQRIKPYLELPMQVEEENNMMLHEPNEGAENNNFAT</sequence>
<accession>A0A2I0A9G4</accession>
<proteinExistence type="predicted"/>
<dbReference type="GO" id="GO:0015074">
    <property type="term" value="P:DNA integration"/>
    <property type="evidence" value="ECO:0007669"/>
    <property type="project" value="InterPro"/>
</dbReference>
<dbReference type="InterPro" id="IPR012337">
    <property type="entry name" value="RNaseH-like_sf"/>
</dbReference>
<gene>
    <name evidence="3" type="ORF">AXF42_Ash014123</name>
</gene>
<dbReference type="GO" id="GO:0003676">
    <property type="term" value="F:nucleic acid binding"/>
    <property type="evidence" value="ECO:0007669"/>
    <property type="project" value="InterPro"/>
</dbReference>
<dbReference type="OrthoDB" id="670199at2759"/>
<evidence type="ECO:0000259" key="2">
    <source>
        <dbReference type="PROSITE" id="PS50994"/>
    </source>
</evidence>
<keyword evidence="1" id="KW-0175">Coiled coil</keyword>
<dbReference type="EMBL" id="KZ452009">
    <property type="protein sequence ID" value="PKA52186.1"/>
    <property type="molecule type" value="Genomic_DNA"/>
</dbReference>
<reference evidence="3 4" key="1">
    <citation type="journal article" date="2017" name="Nature">
        <title>The Apostasia genome and the evolution of orchids.</title>
        <authorList>
            <person name="Zhang G.Q."/>
            <person name="Liu K.W."/>
            <person name="Li Z."/>
            <person name="Lohaus R."/>
            <person name="Hsiao Y.Y."/>
            <person name="Niu S.C."/>
            <person name="Wang J.Y."/>
            <person name="Lin Y.C."/>
            <person name="Xu Q."/>
            <person name="Chen L.J."/>
            <person name="Yoshida K."/>
            <person name="Fujiwara S."/>
            <person name="Wang Z.W."/>
            <person name="Zhang Y.Q."/>
            <person name="Mitsuda N."/>
            <person name="Wang M."/>
            <person name="Liu G.H."/>
            <person name="Pecoraro L."/>
            <person name="Huang H.X."/>
            <person name="Xiao X.J."/>
            <person name="Lin M."/>
            <person name="Wu X.Y."/>
            <person name="Wu W.L."/>
            <person name="Chen Y.Y."/>
            <person name="Chang S.B."/>
            <person name="Sakamoto S."/>
            <person name="Ohme-Takagi M."/>
            <person name="Yagi M."/>
            <person name="Zeng S.J."/>
            <person name="Shen C.Y."/>
            <person name="Yeh C.M."/>
            <person name="Luo Y.B."/>
            <person name="Tsai W.C."/>
            <person name="Van de Peer Y."/>
            <person name="Liu Z.J."/>
        </authorList>
    </citation>
    <scope>NUCLEOTIDE SEQUENCE [LARGE SCALE GENOMIC DNA]</scope>
    <source>
        <strain evidence="4">cv. Shenzhen</strain>
        <tissue evidence="3">Stem</tissue>
    </source>
</reference>
<evidence type="ECO:0000256" key="1">
    <source>
        <dbReference type="SAM" id="Coils"/>
    </source>
</evidence>
<dbReference type="PROSITE" id="PS50994">
    <property type="entry name" value="INTEGRASE"/>
    <property type="match status" value="1"/>
</dbReference>
<dbReference type="Proteomes" id="UP000236161">
    <property type="component" value="Unassembled WGS sequence"/>
</dbReference>
<feature type="coiled-coil region" evidence="1">
    <location>
        <begin position="180"/>
        <end position="207"/>
    </location>
</feature>
<dbReference type="Gene3D" id="3.30.420.10">
    <property type="entry name" value="Ribonuclease H-like superfamily/Ribonuclease H"/>
    <property type="match status" value="1"/>
</dbReference>
<dbReference type="InterPro" id="IPR001584">
    <property type="entry name" value="Integrase_cat-core"/>
</dbReference>
<protein>
    <recommendedName>
        <fullName evidence="2">Integrase catalytic domain-containing protein</fullName>
    </recommendedName>
</protein>
<dbReference type="AlphaFoldDB" id="A0A2I0A9G4"/>
<dbReference type="InterPro" id="IPR052160">
    <property type="entry name" value="Gypsy_RT_Integrase-like"/>
</dbReference>
<name>A0A2I0A9G4_9ASPA</name>
<keyword evidence="4" id="KW-1185">Reference proteome</keyword>
<feature type="domain" description="Integrase catalytic" evidence="2">
    <location>
        <begin position="1"/>
        <end position="165"/>
    </location>
</feature>
<dbReference type="InterPro" id="IPR036397">
    <property type="entry name" value="RNaseH_sf"/>
</dbReference>
<dbReference type="SUPFAM" id="SSF53098">
    <property type="entry name" value="Ribonuclease H-like"/>
    <property type="match status" value="1"/>
</dbReference>
<dbReference type="PANTHER" id="PTHR47266">
    <property type="entry name" value="ENDONUCLEASE-RELATED"/>
    <property type="match status" value="1"/>
</dbReference>
<dbReference type="Pfam" id="PF00665">
    <property type="entry name" value="rve"/>
    <property type="match status" value="1"/>
</dbReference>
<dbReference type="FunFam" id="3.30.420.10:FF:000032">
    <property type="entry name" value="Retrovirus-related Pol polyprotein from transposon 297-like Protein"/>
    <property type="match status" value="1"/>
</dbReference>
<organism evidence="3 4">
    <name type="scientific">Apostasia shenzhenica</name>
    <dbReference type="NCBI Taxonomy" id="1088818"/>
    <lineage>
        <taxon>Eukaryota</taxon>
        <taxon>Viridiplantae</taxon>
        <taxon>Streptophyta</taxon>
        <taxon>Embryophyta</taxon>
        <taxon>Tracheophyta</taxon>
        <taxon>Spermatophyta</taxon>
        <taxon>Magnoliopsida</taxon>
        <taxon>Liliopsida</taxon>
        <taxon>Asparagales</taxon>
        <taxon>Orchidaceae</taxon>
        <taxon>Apostasioideae</taxon>
        <taxon>Apostasia</taxon>
    </lineage>
</organism>